<dbReference type="SMART" id="SM01076">
    <property type="entry name" value="CG-1"/>
    <property type="match status" value="1"/>
</dbReference>
<dbReference type="EMBL" id="JAINDJ010000002">
    <property type="protein sequence ID" value="KAG9457916.1"/>
    <property type="molecule type" value="Genomic_DNA"/>
</dbReference>
<dbReference type="SMART" id="SM00015">
    <property type="entry name" value="IQ"/>
    <property type="match status" value="3"/>
</dbReference>
<feature type="repeat" description="ANK" evidence="7">
    <location>
        <begin position="662"/>
        <end position="694"/>
    </location>
</feature>
<keyword evidence="6" id="KW-0539">Nucleus</keyword>
<evidence type="ECO:0000313" key="9">
    <source>
        <dbReference type="EMBL" id="KAG9457916.1"/>
    </source>
</evidence>
<evidence type="ECO:0000259" key="8">
    <source>
        <dbReference type="PROSITE" id="PS51437"/>
    </source>
</evidence>
<evidence type="ECO:0000256" key="6">
    <source>
        <dbReference type="ARBA" id="ARBA00023242"/>
    </source>
</evidence>
<dbReference type="GO" id="GO:0006357">
    <property type="term" value="P:regulation of transcription by RNA polymerase II"/>
    <property type="evidence" value="ECO:0007669"/>
    <property type="project" value="TreeGrafter"/>
</dbReference>
<dbReference type="InterPro" id="IPR013783">
    <property type="entry name" value="Ig-like_fold"/>
</dbReference>
<dbReference type="Pfam" id="PF00612">
    <property type="entry name" value="IQ"/>
    <property type="match status" value="2"/>
</dbReference>
<dbReference type="SUPFAM" id="SSF48403">
    <property type="entry name" value="Ankyrin repeat"/>
    <property type="match status" value="1"/>
</dbReference>
<accession>A0AAV7FCY1</accession>
<dbReference type="Proteomes" id="UP000825729">
    <property type="component" value="Unassembled WGS sequence"/>
</dbReference>
<dbReference type="PROSITE" id="PS50096">
    <property type="entry name" value="IQ"/>
    <property type="match status" value="4"/>
</dbReference>
<dbReference type="InterPro" id="IPR036770">
    <property type="entry name" value="Ankyrin_rpt-contain_sf"/>
</dbReference>
<comment type="subcellular location">
    <subcellularLocation>
        <location evidence="1">Nucleus</location>
    </subcellularLocation>
</comment>
<comment type="similarity">
    <text evidence="2">Belongs to the CAMTA family.</text>
</comment>
<dbReference type="SUPFAM" id="SSF52540">
    <property type="entry name" value="P-loop containing nucleoside triphosphate hydrolases"/>
    <property type="match status" value="1"/>
</dbReference>
<gene>
    <name evidence="9" type="ORF">H6P81_002424</name>
</gene>
<dbReference type="InterPro" id="IPR014756">
    <property type="entry name" value="Ig_E-set"/>
</dbReference>
<evidence type="ECO:0000256" key="5">
    <source>
        <dbReference type="ARBA" id="ARBA00023163"/>
    </source>
</evidence>
<dbReference type="Gene3D" id="1.25.40.20">
    <property type="entry name" value="Ankyrin repeat-containing domain"/>
    <property type="match status" value="1"/>
</dbReference>
<keyword evidence="5" id="KW-0804">Transcription</keyword>
<dbReference type="Gene3D" id="1.20.5.190">
    <property type="match status" value="1"/>
</dbReference>
<dbReference type="PANTHER" id="PTHR23335:SF3">
    <property type="entry name" value="CALMODULIN-BINDING TRANSCRIPTION ACTIVATOR 5"/>
    <property type="match status" value="1"/>
</dbReference>
<dbReference type="Pfam" id="PF00023">
    <property type="entry name" value="Ank"/>
    <property type="match status" value="1"/>
</dbReference>
<proteinExistence type="inferred from homology"/>
<keyword evidence="10" id="KW-1185">Reference proteome</keyword>
<organism evidence="9 10">
    <name type="scientific">Aristolochia fimbriata</name>
    <name type="common">White veined hardy Dutchman's pipe vine</name>
    <dbReference type="NCBI Taxonomy" id="158543"/>
    <lineage>
        <taxon>Eukaryota</taxon>
        <taxon>Viridiplantae</taxon>
        <taxon>Streptophyta</taxon>
        <taxon>Embryophyta</taxon>
        <taxon>Tracheophyta</taxon>
        <taxon>Spermatophyta</taxon>
        <taxon>Magnoliopsida</taxon>
        <taxon>Magnoliidae</taxon>
        <taxon>Piperales</taxon>
        <taxon>Aristolochiaceae</taxon>
        <taxon>Aristolochia</taxon>
    </lineage>
</organism>
<dbReference type="Pfam" id="PF03859">
    <property type="entry name" value="CG-1"/>
    <property type="match status" value="1"/>
</dbReference>
<dbReference type="GO" id="GO:0005634">
    <property type="term" value="C:nucleus"/>
    <property type="evidence" value="ECO:0007669"/>
    <property type="project" value="UniProtKB-SubCell"/>
</dbReference>
<feature type="domain" description="CG-1" evidence="8">
    <location>
        <begin position="73"/>
        <end position="199"/>
    </location>
</feature>
<dbReference type="CDD" id="cd23767">
    <property type="entry name" value="IQCD"/>
    <property type="match status" value="2"/>
</dbReference>
<evidence type="ECO:0000256" key="2">
    <source>
        <dbReference type="ARBA" id="ARBA00008267"/>
    </source>
</evidence>
<reference evidence="9 10" key="1">
    <citation type="submission" date="2021-07" db="EMBL/GenBank/DDBJ databases">
        <title>The Aristolochia fimbriata genome: insights into angiosperm evolution, floral development and chemical biosynthesis.</title>
        <authorList>
            <person name="Jiao Y."/>
        </authorList>
    </citation>
    <scope>NUCLEOTIDE SEQUENCE [LARGE SCALE GENOMIC DNA]</scope>
    <source>
        <strain evidence="9">IBCAS-2021</strain>
        <tissue evidence="9">Leaf</tissue>
    </source>
</reference>
<dbReference type="AlphaFoldDB" id="A0AAV7FCY1"/>
<keyword evidence="3 7" id="KW-0040">ANK repeat</keyword>
<dbReference type="Gene3D" id="2.60.40.10">
    <property type="entry name" value="Immunoglobulins"/>
    <property type="match status" value="1"/>
</dbReference>
<evidence type="ECO:0000313" key="10">
    <source>
        <dbReference type="Proteomes" id="UP000825729"/>
    </source>
</evidence>
<dbReference type="GO" id="GO:0003712">
    <property type="term" value="F:transcription coregulator activity"/>
    <property type="evidence" value="ECO:0007669"/>
    <property type="project" value="TreeGrafter"/>
</dbReference>
<dbReference type="InterPro" id="IPR005559">
    <property type="entry name" value="CG-1_dom"/>
</dbReference>
<dbReference type="PROSITE" id="PS50088">
    <property type="entry name" value="ANK_REPEAT"/>
    <property type="match status" value="1"/>
</dbReference>
<dbReference type="SMART" id="SM00248">
    <property type="entry name" value="ANK"/>
    <property type="match status" value="1"/>
</dbReference>
<comment type="caution">
    <text evidence="9">The sequence shown here is derived from an EMBL/GenBank/DDBJ whole genome shotgun (WGS) entry which is preliminary data.</text>
</comment>
<evidence type="ECO:0000256" key="3">
    <source>
        <dbReference type="ARBA" id="ARBA00023043"/>
    </source>
</evidence>
<dbReference type="InterPro" id="IPR002110">
    <property type="entry name" value="Ankyrin_rpt"/>
</dbReference>
<dbReference type="PROSITE" id="PS51437">
    <property type="entry name" value="CG_1"/>
    <property type="match status" value="1"/>
</dbReference>
<dbReference type="PROSITE" id="PS50297">
    <property type="entry name" value="ANK_REP_REGION"/>
    <property type="match status" value="1"/>
</dbReference>
<dbReference type="InterPro" id="IPR027417">
    <property type="entry name" value="P-loop_NTPase"/>
</dbReference>
<evidence type="ECO:0000256" key="1">
    <source>
        <dbReference type="ARBA" id="ARBA00004123"/>
    </source>
</evidence>
<dbReference type="PANTHER" id="PTHR23335">
    <property type="entry name" value="CALMODULIN-BINDING TRANSCRIPTION ACTIVATOR CAMTA"/>
    <property type="match status" value="1"/>
</dbReference>
<protein>
    <recommendedName>
        <fullName evidence="8">CG-1 domain-containing protein</fullName>
    </recommendedName>
</protein>
<dbReference type="GO" id="GO:0003690">
    <property type="term" value="F:double-stranded DNA binding"/>
    <property type="evidence" value="ECO:0007669"/>
    <property type="project" value="TreeGrafter"/>
</dbReference>
<keyword evidence="4" id="KW-0010">Activator</keyword>
<dbReference type="InterPro" id="IPR000048">
    <property type="entry name" value="IQ_motif_EF-hand-BS"/>
</dbReference>
<dbReference type="SUPFAM" id="SSF81296">
    <property type="entry name" value="E set domains"/>
    <property type="match status" value="1"/>
</dbReference>
<sequence>MARVGPLEPLRRMLRRRESGCWKWPAVNRALFLIVRELERVAIWDCLPMESRAPGRLVGSEIHGFYTMEDLDIAKIKEEAGGRWLRPNEIFAMLSNYNYFNINVKPVDSPTGGMIILFDRKMLRNFRKDGHNWKKKKDGKTVKEAHEHLKVGDVDRIHVYYAHGQDNPRFVRRIYWLLDKKIEHIVLVHYREVVEDGGNQSHVSPKERKEALSFSTRMNTASPLTPLHSSSGSASRVLSEEIDSGLEGSGTSVLVDSTDVGHETLIVNDYELRLHEINTLDWVDLVGTYPSTDPAAAPTDEAQYFHQQNGHQSKYLKNNGNTAVAHNPYDVPVNQPDNQQFYGTIDADFRVKSTDITNASGLVSNMFDKNAIQTQDSFGRWVNYIENDTRVSLDDISLEISVPNDNELGPPTTTDQISPQQYIFNITDVSPAWAFSTEETKVLVVGHFHAAHAHLAGSVLYCVFGDKRVPMQVIQPGVFRCTALPSSPGLVNLYLTLDGQTPISQVLSFEYRIYWNTHSKDGLTSTKSQWEEFQLQTRLAHLLFSTTTSTAVLSGRVSPHALREAKKFVGSVPFNEKDWSNIIKAVSNDEMQISEASQYLFVLSLKNKLREWLLDKVLEGRKTTGYDSMGQGVIHLCAMLGYTWAVYPFSRSGLSLNFRDASGWTALHWAAYCGREQMVAFLLSAGANPSLVADPTPEYPGGYTAADLASIKGYDGLGAYLAEKCLTAHFKAMSLSGNISGTLPTSEPPVPVKPENIDDDELCVRDSLAAYRTAADAAARIQAAFREQTLKQKTKAAELEKTEVEAASIIAALKIQHAFHNYNTRKRMAAAARIQYRFRSWKIRKDFLNMRRQAVKIQAAFRGHLVRRQYKKILWSVGVLEKAILRWRLKRKGLRGLQTEQQDSSEVMLEKTDGVEDFYRISQKHAEDRIVRSVTKVQAMFRSQQAQKEYRRMKLAFDQAKLEYEGLFDQS</sequence>
<name>A0AAV7FCY1_ARIFI</name>
<evidence type="ECO:0000256" key="4">
    <source>
        <dbReference type="ARBA" id="ARBA00023159"/>
    </source>
</evidence>
<evidence type="ECO:0000256" key="7">
    <source>
        <dbReference type="PROSITE-ProRule" id="PRU00023"/>
    </source>
</evidence>